<evidence type="ECO:0000313" key="1">
    <source>
        <dbReference type="EMBL" id="AUN99146.1"/>
    </source>
</evidence>
<dbReference type="KEGG" id="bsto:C0V70_13750"/>
<name>A0A2K9NUE2_BACTC</name>
<organism evidence="1 2">
    <name type="scientific">Bacteriovorax stolpii</name>
    <name type="common">Bdellovibrio stolpii</name>
    <dbReference type="NCBI Taxonomy" id="960"/>
    <lineage>
        <taxon>Bacteria</taxon>
        <taxon>Pseudomonadati</taxon>
        <taxon>Bdellovibrionota</taxon>
        <taxon>Bacteriovoracia</taxon>
        <taxon>Bacteriovoracales</taxon>
        <taxon>Bacteriovoracaceae</taxon>
        <taxon>Bacteriovorax</taxon>
    </lineage>
</organism>
<evidence type="ECO:0000313" key="2">
    <source>
        <dbReference type="Proteomes" id="UP000235584"/>
    </source>
</evidence>
<accession>A0A2K9NUE2</accession>
<sequence>MQMKKSLLVLLTITLVGGFTSNYAHALGKDETVKEKAEEMGNDTKRAAKKAVRKAQDETCEMVDGKMKCMGKKMKHAAQNVGDKIEDAVD</sequence>
<reference evidence="1 2" key="1">
    <citation type="submission" date="2018-01" db="EMBL/GenBank/DDBJ databases">
        <title>Complete genome sequence of Bacteriovorax stolpii DSM12778.</title>
        <authorList>
            <person name="Tang B."/>
            <person name="Chang J."/>
        </authorList>
    </citation>
    <scope>NUCLEOTIDE SEQUENCE [LARGE SCALE GENOMIC DNA]</scope>
    <source>
        <strain evidence="1 2">DSM 12778</strain>
    </source>
</reference>
<dbReference type="AlphaFoldDB" id="A0A2K9NUE2"/>
<gene>
    <name evidence="1" type="ORF">C0V70_13750</name>
</gene>
<dbReference type="EMBL" id="CP025704">
    <property type="protein sequence ID" value="AUN99146.1"/>
    <property type="molecule type" value="Genomic_DNA"/>
</dbReference>
<keyword evidence="2" id="KW-1185">Reference proteome</keyword>
<proteinExistence type="predicted"/>
<protein>
    <submittedName>
        <fullName evidence="1">Uncharacterized protein</fullName>
    </submittedName>
</protein>
<dbReference type="Proteomes" id="UP000235584">
    <property type="component" value="Chromosome"/>
</dbReference>
<dbReference type="RefSeq" id="WP_102244437.1">
    <property type="nucleotide sequence ID" value="NZ_CP025704.1"/>
</dbReference>